<gene>
    <name evidence="10" type="ORF">GCM10010995_05520</name>
</gene>
<evidence type="ECO:0000256" key="8">
    <source>
        <dbReference type="ARBA" id="ARBA00023211"/>
    </source>
</evidence>
<dbReference type="GO" id="GO:0043571">
    <property type="term" value="P:maintenance of CRISPR repeat elements"/>
    <property type="evidence" value="ECO:0007669"/>
    <property type="project" value="InterPro"/>
</dbReference>
<dbReference type="Gene3D" id="1.20.120.920">
    <property type="entry name" value="CRISPR-associated endonuclease Cas1, C-terminal domain"/>
    <property type="match status" value="1"/>
</dbReference>
<reference evidence="10" key="1">
    <citation type="journal article" date="2014" name="Int. J. Syst. Evol. Microbiol.">
        <title>Complete genome sequence of Corynebacterium casei LMG S-19264T (=DSM 44701T), isolated from a smear-ripened cheese.</title>
        <authorList>
            <consortium name="US DOE Joint Genome Institute (JGI-PGF)"/>
            <person name="Walter F."/>
            <person name="Albersmeier A."/>
            <person name="Kalinowski J."/>
            <person name="Ruckert C."/>
        </authorList>
    </citation>
    <scope>NUCLEOTIDE SEQUENCE</scope>
    <source>
        <strain evidence="10">CGMCC 1.15758</strain>
    </source>
</reference>
<evidence type="ECO:0000313" key="10">
    <source>
        <dbReference type="EMBL" id="GGF91135.1"/>
    </source>
</evidence>
<comment type="subunit">
    <text evidence="9">Homodimer, forms a heterotetramer with a Cas2 homodimer.</text>
</comment>
<keyword evidence="11" id="KW-1185">Reference proteome</keyword>
<keyword evidence="5" id="KW-0460">Magnesium</keyword>
<protein>
    <recommendedName>
        <fullName evidence="12">CRISPR-associated endonuclease Cas1</fullName>
    </recommendedName>
</protein>
<dbReference type="InterPro" id="IPR042206">
    <property type="entry name" value="CRISPR-assoc_Cas1_C"/>
</dbReference>
<evidence type="ECO:0000256" key="1">
    <source>
        <dbReference type="ARBA" id="ARBA00022722"/>
    </source>
</evidence>
<dbReference type="GO" id="GO:0051607">
    <property type="term" value="P:defense response to virus"/>
    <property type="evidence" value="ECO:0007669"/>
    <property type="project" value="UniProtKB-KW"/>
</dbReference>
<dbReference type="GO" id="GO:0046872">
    <property type="term" value="F:metal ion binding"/>
    <property type="evidence" value="ECO:0007669"/>
    <property type="project" value="UniProtKB-KW"/>
</dbReference>
<keyword evidence="8" id="KW-0464">Manganese</keyword>
<keyword evidence="6" id="KW-0051">Antiviral defense</keyword>
<dbReference type="Proteomes" id="UP000636949">
    <property type="component" value="Unassembled WGS sequence"/>
</dbReference>
<dbReference type="AlphaFoldDB" id="A0A8J3E819"/>
<evidence type="ECO:0000256" key="5">
    <source>
        <dbReference type="ARBA" id="ARBA00022842"/>
    </source>
</evidence>
<keyword evidence="1" id="KW-0540">Nuclease</keyword>
<evidence type="ECO:0000256" key="7">
    <source>
        <dbReference type="ARBA" id="ARBA00023125"/>
    </source>
</evidence>
<evidence type="ECO:0000256" key="9">
    <source>
        <dbReference type="ARBA" id="ARBA00038592"/>
    </source>
</evidence>
<evidence type="ECO:0000256" key="2">
    <source>
        <dbReference type="ARBA" id="ARBA00022723"/>
    </source>
</evidence>
<sequence length="336" mass="39292">MEIEKKNQEDSIWTWKKTTSGKAKTSLWIPYLIKFEYSKSKWWIHFNGGSVHLDFSKVDMIMFYGKTDADLPFDVINLCLSNDITLMFYRRNLKLPYIMTGGNTKITNTDNLSKQIIARSYDKKRLLYARTLIRYKFKYIESYIFISKETYASLPKCNKLSDLRAIEADYSRRYWSAYFLSIGQPEINRRDDHVINDAINACCFFLSSIIMRWCIYHKLSIFHGFLHEGINYASLVYDLIEPYRYFIDESVKESYISGKEDSLTGRSIENLKRKLEEKVYCSTTNQYVKNKAFLHGVVLALRSHLVGDSKKFVPPTQGVKSGGRPLKLAYKLPSIK</sequence>
<reference evidence="10" key="2">
    <citation type="submission" date="2020-09" db="EMBL/GenBank/DDBJ databases">
        <authorList>
            <person name="Sun Q."/>
            <person name="Zhou Y."/>
        </authorList>
    </citation>
    <scope>NUCLEOTIDE SEQUENCE</scope>
    <source>
        <strain evidence="10">CGMCC 1.15758</strain>
    </source>
</reference>
<keyword evidence="4" id="KW-0378">Hydrolase</keyword>
<dbReference type="InterPro" id="IPR002729">
    <property type="entry name" value="CRISPR-assoc_Cas1"/>
</dbReference>
<evidence type="ECO:0000256" key="6">
    <source>
        <dbReference type="ARBA" id="ARBA00023118"/>
    </source>
</evidence>
<dbReference type="PANTHER" id="PTHR34353:SF2">
    <property type="entry name" value="CRISPR-ASSOCIATED ENDONUCLEASE CAS1 1"/>
    <property type="match status" value="1"/>
</dbReference>
<dbReference type="Pfam" id="PF01867">
    <property type="entry name" value="Cas_Cas1"/>
    <property type="match status" value="1"/>
</dbReference>
<dbReference type="InterPro" id="IPR050646">
    <property type="entry name" value="Cas1"/>
</dbReference>
<evidence type="ECO:0000256" key="4">
    <source>
        <dbReference type="ARBA" id="ARBA00022801"/>
    </source>
</evidence>
<proteinExistence type="predicted"/>
<evidence type="ECO:0000256" key="3">
    <source>
        <dbReference type="ARBA" id="ARBA00022759"/>
    </source>
</evidence>
<keyword evidence="2" id="KW-0479">Metal-binding</keyword>
<keyword evidence="7" id="KW-0238">DNA-binding</keyword>
<dbReference type="GO" id="GO:0004519">
    <property type="term" value="F:endonuclease activity"/>
    <property type="evidence" value="ECO:0007669"/>
    <property type="project" value="UniProtKB-KW"/>
</dbReference>
<organism evidence="10 11">
    <name type="scientific">Cysteiniphilum litorale</name>
    <dbReference type="NCBI Taxonomy" id="2056700"/>
    <lineage>
        <taxon>Bacteria</taxon>
        <taxon>Pseudomonadati</taxon>
        <taxon>Pseudomonadota</taxon>
        <taxon>Gammaproteobacteria</taxon>
        <taxon>Thiotrichales</taxon>
        <taxon>Fastidiosibacteraceae</taxon>
        <taxon>Cysteiniphilum</taxon>
    </lineage>
</organism>
<dbReference type="RefSeq" id="WP_117001770.1">
    <property type="nucleotide sequence ID" value="NZ_BMJS01000004.1"/>
</dbReference>
<comment type="caution">
    <text evidence="10">The sequence shown here is derived from an EMBL/GenBank/DDBJ whole genome shotgun (WGS) entry which is preliminary data.</text>
</comment>
<dbReference type="GO" id="GO:0003677">
    <property type="term" value="F:DNA binding"/>
    <property type="evidence" value="ECO:0007669"/>
    <property type="project" value="UniProtKB-KW"/>
</dbReference>
<dbReference type="GO" id="GO:0016787">
    <property type="term" value="F:hydrolase activity"/>
    <property type="evidence" value="ECO:0007669"/>
    <property type="project" value="UniProtKB-KW"/>
</dbReference>
<dbReference type="EMBL" id="BMJS01000004">
    <property type="protein sequence ID" value="GGF91135.1"/>
    <property type="molecule type" value="Genomic_DNA"/>
</dbReference>
<accession>A0A8J3E819</accession>
<dbReference type="PANTHER" id="PTHR34353">
    <property type="entry name" value="CRISPR-ASSOCIATED ENDONUCLEASE CAS1 1"/>
    <property type="match status" value="1"/>
</dbReference>
<dbReference type="OrthoDB" id="9803119at2"/>
<keyword evidence="3" id="KW-0255">Endonuclease</keyword>
<name>A0A8J3E819_9GAMM</name>
<evidence type="ECO:0008006" key="12">
    <source>
        <dbReference type="Google" id="ProtNLM"/>
    </source>
</evidence>
<evidence type="ECO:0000313" key="11">
    <source>
        <dbReference type="Proteomes" id="UP000636949"/>
    </source>
</evidence>